<evidence type="ECO:0000256" key="8">
    <source>
        <dbReference type="HAMAP-Rule" id="MF_00972"/>
    </source>
</evidence>
<gene>
    <name evidence="8 10" type="primary">tadA</name>
    <name evidence="10" type="ORF">QMY55_09510</name>
</gene>
<feature type="binding site" evidence="8">
    <location>
        <position position="87"/>
    </location>
    <ligand>
        <name>Zn(2+)</name>
        <dbReference type="ChEBI" id="CHEBI:29105"/>
        <note>catalytic</note>
    </ligand>
</feature>
<dbReference type="PRINTS" id="PR00412">
    <property type="entry name" value="EPOXHYDRLASE"/>
</dbReference>
<dbReference type="InterPro" id="IPR000639">
    <property type="entry name" value="Epox_hydrolase-like"/>
</dbReference>
<dbReference type="Proteomes" id="UP001240697">
    <property type="component" value="Chromosome"/>
</dbReference>
<dbReference type="EC" id="3.5.4.33" evidence="8"/>
<evidence type="ECO:0000313" key="10">
    <source>
        <dbReference type="EMBL" id="WHS67328.1"/>
    </source>
</evidence>
<evidence type="ECO:0000256" key="1">
    <source>
        <dbReference type="ARBA" id="ARBA00010669"/>
    </source>
</evidence>
<keyword evidence="11" id="KW-1185">Reference proteome</keyword>
<evidence type="ECO:0000256" key="7">
    <source>
        <dbReference type="ARBA" id="ARBA00048045"/>
    </source>
</evidence>
<accession>A0ABY8SWH4</accession>
<name>A0ABY8SWH4_9BURK</name>
<dbReference type="SUPFAM" id="SSF53927">
    <property type="entry name" value="Cytidine deaminase-like"/>
    <property type="match status" value="1"/>
</dbReference>
<dbReference type="PANTHER" id="PTHR11079:SF202">
    <property type="entry name" value="TRNA-SPECIFIC ADENOSINE DEAMINASE"/>
    <property type="match status" value="1"/>
</dbReference>
<dbReference type="SUPFAM" id="SSF53474">
    <property type="entry name" value="alpha/beta-Hydrolases"/>
    <property type="match status" value="1"/>
</dbReference>
<comment type="cofactor">
    <cofactor evidence="8">
        <name>Zn(2+)</name>
        <dbReference type="ChEBI" id="CHEBI:29105"/>
    </cofactor>
    <text evidence="8">Binds 1 zinc ion per subunit.</text>
</comment>
<dbReference type="Gene3D" id="3.40.140.10">
    <property type="entry name" value="Cytidine Deaminase, domain 2"/>
    <property type="match status" value="1"/>
</dbReference>
<dbReference type="PROSITE" id="PS00903">
    <property type="entry name" value="CYT_DCMP_DEAMINASES_1"/>
    <property type="match status" value="1"/>
</dbReference>
<reference evidence="10 11" key="1">
    <citation type="submission" date="2023-05" db="EMBL/GenBank/DDBJ databases">
        <authorList>
            <person name="Yin Y."/>
            <person name="Lu Z."/>
        </authorList>
    </citation>
    <scope>NUCLEOTIDE SEQUENCE [LARGE SCALE GENOMIC DNA]</scope>
    <source>
        <strain evidence="10 11">ZM22</strain>
    </source>
</reference>
<dbReference type="PRINTS" id="PR00111">
    <property type="entry name" value="ABHYDROLASE"/>
</dbReference>
<comment type="catalytic activity">
    <reaction evidence="7 8">
        <text>adenosine(34) in tRNA + H2O + H(+) = inosine(34) in tRNA + NH4(+)</text>
        <dbReference type="Rhea" id="RHEA:43168"/>
        <dbReference type="Rhea" id="RHEA-COMP:10373"/>
        <dbReference type="Rhea" id="RHEA-COMP:10374"/>
        <dbReference type="ChEBI" id="CHEBI:15377"/>
        <dbReference type="ChEBI" id="CHEBI:15378"/>
        <dbReference type="ChEBI" id="CHEBI:28938"/>
        <dbReference type="ChEBI" id="CHEBI:74411"/>
        <dbReference type="ChEBI" id="CHEBI:82852"/>
        <dbReference type="EC" id="3.5.4.33"/>
    </reaction>
</comment>
<protein>
    <recommendedName>
        <fullName evidence="8">tRNA-specific adenosine deaminase</fullName>
        <ecNumber evidence="8">3.5.4.33</ecNumber>
    </recommendedName>
</protein>
<dbReference type="GO" id="GO:0052717">
    <property type="term" value="F:tRNA-specific adenosine-34 deaminase activity"/>
    <property type="evidence" value="ECO:0007669"/>
    <property type="project" value="UniProtKB-EC"/>
</dbReference>
<organism evidence="10 11">
    <name type="scientific">Comamonas resistens</name>
    <dbReference type="NCBI Taxonomy" id="3046670"/>
    <lineage>
        <taxon>Bacteria</taxon>
        <taxon>Pseudomonadati</taxon>
        <taxon>Pseudomonadota</taxon>
        <taxon>Betaproteobacteria</taxon>
        <taxon>Burkholderiales</taxon>
        <taxon>Comamonadaceae</taxon>
        <taxon>Comamonas</taxon>
    </lineage>
</organism>
<dbReference type="CDD" id="cd01285">
    <property type="entry name" value="nucleoside_deaminase"/>
    <property type="match status" value="1"/>
</dbReference>
<dbReference type="InterPro" id="IPR000073">
    <property type="entry name" value="AB_hydrolase_1"/>
</dbReference>
<sequence>MEFDASVHEHFMRLALEQARTAAACGEVPVGAVVVKGGQVIGRGRNSPLSANDPTAHAEVLALREAAQALGNYRLEGCTLYVTLEPCTMCSGAMLHARVDQVVYGAAEPRTGAAGSVLDVFGHPEINHQTQVLRSVLADECAAVMAEFFQQRRKEKKAQEPHPLRDWALRNDDAAFADLPYWPWQPQWRSDLPALQGLRLAVVDQGPVKPGDDAARTWLCVHGSPGWGYQFRHLLPGFLAAGHRVVVPDLPGFGRSDQPKKDRQHSAQWHRQVLAELVQALDLRSVVLLGQGDGGLLGLQVAAQMPQRFVGAWLKDAWPLAQQPDSRLHWFEQAARKPSWDVAQAMKQVEGLAEPEEAQAWNAAFAQPGHRAALKAWPRVQQELQGLPTELLTQWVRDGHLWLQAPETAQPVPAAQWQAAWLQALPQLASADAVWRQTPHGSLVPAQSQGSAAAAVEYFAPSSAAR</sequence>
<dbReference type="InterPro" id="IPR016192">
    <property type="entry name" value="APOBEC/CMP_deaminase_Zn-bd"/>
</dbReference>
<dbReference type="PANTHER" id="PTHR11079">
    <property type="entry name" value="CYTOSINE DEAMINASE FAMILY MEMBER"/>
    <property type="match status" value="1"/>
</dbReference>
<dbReference type="InterPro" id="IPR002125">
    <property type="entry name" value="CMP_dCMP_dom"/>
</dbReference>
<evidence type="ECO:0000313" key="11">
    <source>
        <dbReference type="Proteomes" id="UP001240697"/>
    </source>
</evidence>
<comment type="function">
    <text evidence="8">Catalyzes the deamination of adenosine to inosine at the wobble position 34 of tRNA(Arg2).</text>
</comment>
<dbReference type="RefSeq" id="WP_283488366.1">
    <property type="nucleotide sequence ID" value="NZ_CP125947.1"/>
</dbReference>
<dbReference type="HAMAP" id="MF_00972">
    <property type="entry name" value="tRNA_aden_deaminase"/>
    <property type="match status" value="1"/>
</dbReference>
<dbReference type="Pfam" id="PF00383">
    <property type="entry name" value="dCMP_cyt_deam_1"/>
    <property type="match status" value="1"/>
</dbReference>
<dbReference type="Gene3D" id="3.40.50.1820">
    <property type="entry name" value="alpha/beta hydrolase"/>
    <property type="match status" value="1"/>
</dbReference>
<keyword evidence="5 8" id="KW-0378">Hydrolase</keyword>
<feature type="domain" description="CMP/dCMP-type deaminase" evidence="9">
    <location>
        <begin position="6"/>
        <end position="118"/>
    </location>
</feature>
<evidence type="ECO:0000256" key="2">
    <source>
        <dbReference type="ARBA" id="ARBA00011738"/>
    </source>
</evidence>
<evidence type="ECO:0000259" key="9">
    <source>
        <dbReference type="PROSITE" id="PS51747"/>
    </source>
</evidence>
<keyword evidence="6 8" id="KW-0862">Zinc</keyword>
<feature type="active site" description="Proton donor" evidence="8">
    <location>
        <position position="59"/>
    </location>
</feature>
<dbReference type="InterPro" id="IPR016193">
    <property type="entry name" value="Cytidine_deaminase-like"/>
</dbReference>
<dbReference type="Pfam" id="PF00561">
    <property type="entry name" value="Abhydrolase_1"/>
    <property type="match status" value="1"/>
</dbReference>
<keyword evidence="3 8" id="KW-0819">tRNA processing</keyword>
<keyword evidence="4 8" id="KW-0479">Metal-binding</keyword>
<feature type="binding site" evidence="8">
    <location>
        <position position="57"/>
    </location>
    <ligand>
        <name>Zn(2+)</name>
        <dbReference type="ChEBI" id="CHEBI:29105"/>
        <note>catalytic</note>
    </ligand>
</feature>
<comment type="similarity">
    <text evidence="1">Belongs to the cytidine and deoxycytidylate deaminase family. ADAT2 subfamily.</text>
</comment>
<evidence type="ECO:0000256" key="3">
    <source>
        <dbReference type="ARBA" id="ARBA00022694"/>
    </source>
</evidence>
<dbReference type="NCBIfam" id="NF008113">
    <property type="entry name" value="PRK10860.1"/>
    <property type="match status" value="1"/>
</dbReference>
<feature type="binding site" evidence="8">
    <location>
        <position position="90"/>
    </location>
    <ligand>
        <name>Zn(2+)</name>
        <dbReference type="ChEBI" id="CHEBI:29105"/>
        <note>catalytic</note>
    </ligand>
</feature>
<evidence type="ECO:0000256" key="4">
    <source>
        <dbReference type="ARBA" id="ARBA00022723"/>
    </source>
</evidence>
<dbReference type="EMBL" id="CP125947">
    <property type="protein sequence ID" value="WHS67328.1"/>
    <property type="molecule type" value="Genomic_DNA"/>
</dbReference>
<dbReference type="InterPro" id="IPR029058">
    <property type="entry name" value="AB_hydrolase_fold"/>
</dbReference>
<proteinExistence type="inferred from homology"/>
<evidence type="ECO:0000256" key="6">
    <source>
        <dbReference type="ARBA" id="ARBA00022833"/>
    </source>
</evidence>
<dbReference type="PROSITE" id="PS51747">
    <property type="entry name" value="CYT_DCMP_DEAMINASES_2"/>
    <property type="match status" value="1"/>
</dbReference>
<dbReference type="InterPro" id="IPR028883">
    <property type="entry name" value="tRNA_aden_deaminase"/>
</dbReference>
<comment type="subunit">
    <text evidence="2 8">Homodimer.</text>
</comment>
<evidence type="ECO:0000256" key="5">
    <source>
        <dbReference type="ARBA" id="ARBA00022801"/>
    </source>
</evidence>